<name>A0A836GHJ3_LEIEN</name>
<reference evidence="2 3" key="1">
    <citation type="submission" date="2021-02" db="EMBL/GenBank/DDBJ databases">
        <title>Leishmania (Mundinia) enrietti genome sequencing and assembly.</title>
        <authorList>
            <person name="Almutairi H."/>
            <person name="Gatherer D."/>
        </authorList>
    </citation>
    <scope>NUCLEOTIDE SEQUENCE [LARGE SCALE GENOMIC DNA]</scope>
    <source>
        <strain evidence="2">CUR178</strain>
    </source>
</reference>
<protein>
    <submittedName>
        <fullName evidence="2">Uncharacterized protein</fullName>
    </submittedName>
</protein>
<dbReference type="EMBL" id="JAFHKP010000017">
    <property type="protein sequence ID" value="KAG5482157.1"/>
    <property type="molecule type" value="Genomic_DNA"/>
</dbReference>
<dbReference type="AlphaFoldDB" id="A0A836GHJ3"/>
<accession>A0A836GHJ3</accession>
<dbReference type="Proteomes" id="UP000674179">
    <property type="component" value="Chromosome 17"/>
</dbReference>
<evidence type="ECO:0000313" key="3">
    <source>
        <dbReference type="Proteomes" id="UP000674179"/>
    </source>
</evidence>
<feature type="region of interest" description="Disordered" evidence="1">
    <location>
        <begin position="1"/>
        <end position="25"/>
    </location>
</feature>
<dbReference type="RefSeq" id="XP_067694019.1">
    <property type="nucleotide sequence ID" value="XM_067837691.1"/>
</dbReference>
<comment type="caution">
    <text evidence="2">The sequence shown here is derived from an EMBL/GenBank/DDBJ whole genome shotgun (WGS) entry which is preliminary data.</text>
</comment>
<gene>
    <name evidence="2" type="ORF">CUR178_06016</name>
</gene>
<keyword evidence="3" id="KW-1185">Reference proteome</keyword>
<sequence>MRIFQLSSHAPFPSQSSLGRNSASSQPLALSKMRCEDARLQGIFSKDLRFPCGFARVSSGVMEG</sequence>
<proteinExistence type="predicted"/>
<organism evidence="2 3">
    <name type="scientific">Leishmania enriettii</name>
    <dbReference type="NCBI Taxonomy" id="5663"/>
    <lineage>
        <taxon>Eukaryota</taxon>
        <taxon>Discoba</taxon>
        <taxon>Euglenozoa</taxon>
        <taxon>Kinetoplastea</taxon>
        <taxon>Metakinetoplastina</taxon>
        <taxon>Trypanosomatida</taxon>
        <taxon>Trypanosomatidae</taxon>
        <taxon>Leishmaniinae</taxon>
        <taxon>Leishmania</taxon>
    </lineage>
</organism>
<dbReference type="KEGG" id="lenr:94173201"/>
<evidence type="ECO:0000256" key="1">
    <source>
        <dbReference type="SAM" id="MobiDB-lite"/>
    </source>
</evidence>
<evidence type="ECO:0000313" key="2">
    <source>
        <dbReference type="EMBL" id="KAG5482157.1"/>
    </source>
</evidence>
<dbReference type="GeneID" id="94173201"/>